<keyword evidence="8" id="KW-1185">Reference proteome</keyword>
<proteinExistence type="inferred from homology"/>
<evidence type="ECO:0000256" key="2">
    <source>
        <dbReference type="ARBA" id="ARBA00022618"/>
    </source>
</evidence>
<protein>
    <recommendedName>
        <fullName evidence="9">Cyclin C-terminal domain-containing protein</fullName>
    </recommendedName>
</protein>
<organism evidence="7 8">
    <name type="scientific">Acer negundo</name>
    <name type="common">Box elder</name>
    <dbReference type="NCBI Taxonomy" id="4023"/>
    <lineage>
        <taxon>Eukaryota</taxon>
        <taxon>Viridiplantae</taxon>
        <taxon>Streptophyta</taxon>
        <taxon>Embryophyta</taxon>
        <taxon>Tracheophyta</taxon>
        <taxon>Spermatophyta</taxon>
        <taxon>Magnoliopsida</taxon>
        <taxon>eudicotyledons</taxon>
        <taxon>Gunneridae</taxon>
        <taxon>Pentapetalae</taxon>
        <taxon>rosids</taxon>
        <taxon>malvids</taxon>
        <taxon>Sapindales</taxon>
        <taxon>Sapindaceae</taxon>
        <taxon>Hippocastanoideae</taxon>
        <taxon>Acereae</taxon>
        <taxon>Acer</taxon>
    </lineage>
</organism>
<dbReference type="Gene3D" id="1.10.472.10">
    <property type="entry name" value="Cyclin-like"/>
    <property type="match status" value="1"/>
</dbReference>
<dbReference type="FunFam" id="1.10.472.10:FF:000032">
    <property type="entry name" value="G2/mitotic-specific cyclin-1"/>
    <property type="match status" value="1"/>
</dbReference>
<evidence type="ECO:0000256" key="1">
    <source>
        <dbReference type="ARBA" id="ARBA00006955"/>
    </source>
</evidence>
<reference evidence="7" key="2">
    <citation type="submission" date="2023-02" db="EMBL/GenBank/DDBJ databases">
        <authorList>
            <person name="Swenson N.G."/>
            <person name="Wegrzyn J.L."/>
            <person name="Mcevoy S.L."/>
        </authorList>
    </citation>
    <scope>NUCLEOTIDE SEQUENCE</scope>
    <source>
        <strain evidence="7">91603</strain>
        <tissue evidence="7">Leaf</tissue>
    </source>
</reference>
<dbReference type="InterPro" id="IPR013763">
    <property type="entry name" value="Cyclin-like_dom"/>
</dbReference>
<keyword evidence="3" id="KW-0195">Cyclin</keyword>
<dbReference type="InterPro" id="IPR039361">
    <property type="entry name" value="Cyclin"/>
</dbReference>
<dbReference type="SMART" id="SM01332">
    <property type="entry name" value="Cyclin_C"/>
    <property type="match status" value="1"/>
</dbReference>
<dbReference type="GO" id="GO:0010332">
    <property type="term" value="P:response to gamma radiation"/>
    <property type="evidence" value="ECO:0007669"/>
    <property type="project" value="UniProtKB-ARBA"/>
</dbReference>
<feature type="domain" description="Cyclin C-terminal" evidence="6">
    <location>
        <begin position="16"/>
        <end position="123"/>
    </location>
</feature>
<dbReference type="SMART" id="SM00385">
    <property type="entry name" value="CYCLIN"/>
    <property type="match status" value="1"/>
</dbReference>
<comment type="caution">
    <text evidence="7">The sequence shown here is derived from an EMBL/GenBank/DDBJ whole genome shotgun (WGS) entry which is preliminary data.</text>
</comment>
<dbReference type="EMBL" id="JAJSOW010000108">
    <property type="protein sequence ID" value="KAI9152987.1"/>
    <property type="molecule type" value="Genomic_DNA"/>
</dbReference>
<evidence type="ECO:0000313" key="8">
    <source>
        <dbReference type="Proteomes" id="UP001064489"/>
    </source>
</evidence>
<dbReference type="GO" id="GO:0051301">
    <property type="term" value="P:cell division"/>
    <property type="evidence" value="ECO:0007669"/>
    <property type="project" value="UniProtKB-KW"/>
</dbReference>
<evidence type="ECO:0008006" key="9">
    <source>
        <dbReference type="Google" id="ProtNLM"/>
    </source>
</evidence>
<accession>A0AAD5NDA3</accession>
<dbReference type="PANTHER" id="PTHR10177">
    <property type="entry name" value="CYCLINS"/>
    <property type="match status" value="1"/>
</dbReference>
<evidence type="ECO:0000259" key="5">
    <source>
        <dbReference type="SMART" id="SM00385"/>
    </source>
</evidence>
<evidence type="ECO:0000259" key="6">
    <source>
        <dbReference type="SMART" id="SM01332"/>
    </source>
</evidence>
<comment type="similarity">
    <text evidence="1">Belongs to the cyclin family. Cyclin AB subfamily.</text>
</comment>
<sequence>MEKTILRKLEWTLTVPMHYMYLVQFIKASIPDKELECLVYFLVELGMMNYDIIMLCPSMVAASAIHAAYCTLNKTPLWTKTLKFHTGFFETQLVDCAKLLMYFHSKVGESKLKVMHRKYSNPKR</sequence>
<gene>
    <name evidence="7" type="ORF">LWI28_004100</name>
</gene>
<keyword evidence="2" id="KW-0132">Cell division</keyword>
<evidence type="ECO:0000256" key="4">
    <source>
        <dbReference type="ARBA" id="ARBA00023306"/>
    </source>
</evidence>
<feature type="domain" description="Cyclin-like" evidence="5">
    <location>
        <begin position="20"/>
        <end position="102"/>
    </location>
</feature>
<evidence type="ECO:0000313" key="7">
    <source>
        <dbReference type="EMBL" id="KAI9152987.1"/>
    </source>
</evidence>
<dbReference type="InterPro" id="IPR004367">
    <property type="entry name" value="Cyclin_C-dom"/>
</dbReference>
<dbReference type="SUPFAM" id="SSF47954">
    <property type="entry name" value="Cyclin-like"/>
    <property type="match status" value="1"/>
</dbReference>
<dbReference type="AlphaFoldDB" id="A0AAD5NDA3"/>
<dbReference type="InterPro" id="IPR036915">
    <property type="entry name" value="Cyclin-like_sf"/>
</dbReference>
<name>A0AAD5NDA3_ACENE</name>
<dbReference type="Proteomes" id="UP001064489">
    <property type="component" value="Chromosome 11"/>
</dbReference>
<evidence type="ECO:0000256" key="3">
    <source>
        <dbReference type="ARBA" id="ARBA00023127"/>
    </source>
</evidence>
<dbReference type="Pfam" id="PF02984">
    <property type="entry name" value="Cyclin_C"/>
    <property type="match status" value="1"/>
</dbReference>
<reference evidence="7" key="1">
    <citation type="journal article" date="2022" name="Plant J.">
        <title>Strategies of tolerance reflected in two North American maple genomes.</title>
        <authorList>
            <person name="McEvoy S.L."/>
            <person name="Sezen U.U."/>
            <person name="Trouern-Trend A."/>
            <person name="McMahon S.M."/>
            <person name="Schaberg P.G."/>
            <person name="Yang J."/>
            <person name="Wegrzyn J.L."/>
            <person name="Swenson N.G."/>
        </authorList>
    </citation>
    <scope>NUCLEOTIDE SEQUENCE</scope>
    <source>
        <strain evidence="7">91603</strain>
    </source>
</reference>
<keyword evidence="4" id="KW-0131">Cell cycle</keyword>